<dbReference type="SUPFAM" id="SSF53474">
    <property type="entry name" value="alpha/beta-Hydrolases"/>
    <property type="match status" value="1"/>
</dbReference>
<dbReference type="Pfam" id="PF05705">
    <property type="entry name" value="DUF829"/>
    <property type="match status" value="1"/>
</dbReference>
<evidence type="ECO:0008006" key="3">
    <source>
        <dbReference type="Google" id="ProtNLM"/>
    </source>
</evidence>
<evidence type="ECO:0000313" key="2">
    <source>
        <dbReference type="Proteomes" id="UP000236161"/>
    </source>
</evidence>
<dbReference type="OrthoDB" id="77878at2759"/>
<evidence type="ECO:0000313" key="1">
    <source>
        <dbReference type="EMBL" id="PKA49318.1"/>
    </source>
</evidence>
<dbReference type="InterPro" id="IPR008547">
    <property type="entry name" value="DUF829_TMEM53"/>
</dbReference>
<dbReference type="PANTHER" id="PTHR12265">
    <property type="entry name" value="TRANSMEMBRANE PROTEIN 53"/>
    <property type="match status" value="1"/>
</dbReference>
<dbReference type="EMBL" id="KZ452039">
    <property type="protein sequence ID" value="PKA49318.1"/>
    <property type="molecule type" value="Genomic_DNA"/>
</dbReference>
<dbReference type="AlphaFoldDB" id="A0A2I0A1A4"/>
<gene>
    <name evidence="1" type="ORF">AXF42_Ash014220</name>
</gene>
<protein>
    <recommendedName>
        <fullName evidence="3">Transmembrane protein 53</fullName>
    </recommendedName>
</protein>
<accession>A0A2I0A1A4</accession>
<dbReference type="InterPro" id="IPR029058">
    <property type="entry name" value="AB_hydrolase_fold"/>
</dbReference>
<dbReference type="PANTHER" id="PTHR12265:SF11">
    <property type="entry name" value="ALPHA_BETA-HYDROLASES SUPERFAMILY PROTEIN"/>
    <property type="match status" value="1"/>
</dbReference>
<name>A0A2I0A1A4_9ASPA</name>
<sequence length="437" mass="48449">MATSVKLLSSRHLLPFKPYCSRLLTSRNPNPNRRPRYEPAADGTEVGAGITAFAGGGRRRILFLSQLPTPRRPLFLSISRSFSEIPHDCIGGFAGQTGKGFALWDPAGEIAVDAGGGNLGFSGGKGAIWTVVILGWLGAEKKHLKRYADIYNARGIRSVSFVVPLREIVGLDFGRRMEDKVSRLTEDLVDWCSQSERDGKERNLLFHTFSNTEVSTFCLHSYGSILKNLQSRCDIVEKIKGCVVDSGPAPEISPKVWAAGFCAALMKKRSSAVYPSPESINGDSAKGNGDRAIRQDWKAQILEMLVMFILEKFFSIILILPDVNQRLNTVISILSTKQPRCPQLYLYSSADRVIPVSSVEFFIEEQKAMGRSVCAYDFSTSPHVDHFRSFPQLYSAKVNEFLNECCPQIELALFVHRSWLRCTTFATTSSATTLEAS</sequence>
<proteinExistence type="predicted"/>
<keyword evidence="2" id="KW-1185">Reference proteome</keyword>
<organism evidence="1 2">
    <name type="scientific">Apostasia shenzhenica</name>
    <dbReference type="NCBI Taxonomy" id="1088818"/>
    <lineage>
        <taxon>Eukaryota</taxon>
        <taxon>Viridiplantae</taxon>
        <taxon>Streptophyta</taxon>
        <taxon>Embryophyta</taxon>
        <taxon>Tracheophyta</taxon>
        <taxon>Spermatophyta</taxon>
        <taxon>Magnoliopsida</taxon>
        <taxon>Liliopsida</taxon>
        <taxon>Asparagales</taxon>
        <taxon>Orchidaceae</taxon>
        <taxon>Apostasioideae</taxon>
        <taxon>Apostasia</taxon>
    </lineage>
</organism>
<reference evidence="1 2" key="1">
    <citation type="journal article" date="2017" name="Nature">
        <title>The Apostasia genome and the evolution of orchids.</title>
        <authorList>
            <person name="Zhang G.Q."/>
            <person name="Liu K.W."/>
            <person name="Li Z."/>
            <person name="Lohaus R."/>
            <person name="Hsiao Y.Y."/>
            <person name="Niu S.C."/>
            <person name="Wang J.Y."/>
            <person name="Lin Y.C."/>
            <person name="Xu Q."/>
            <person name="Chen L.J."/>
            <person name="Yoshida K."/>
            <person name="Fujiwara S."/>
            <person name="Wang Z.W."/>
            <person name="Zhang Y.Q."/>
            <person name="Mitsuda N."/>
            <person name="Wang M."/>
            <person name="Liu G.H."/>
            <person name="Pecoraro L."/>
            <person name="Huang H.X."/>
            <person name="Xiao X.J."/>
            <person name="Lin M."/>
            <person name="Wu X.Y."/>
            <person name="Wu W.L."/>
            <person name="Chen Y.Y."/>
            <person name="Chang S.B."/>
            <person name="Sakamoto S."/>
            <person name="Ohme-Takagi M."/>
            <person name="Yagi M."/>
            <person name="Zeng S.J."/>
            <person name="Shen C.Y."/>
            <person name="Yeh C.M."/>
            <person name="Luo Y.B."/>
            <person name="Tsai W.C."/>
            <person name="Van de Peer Y."/>
            <person name="Liu Z.J."/>
        </authorList>
    </citation>
    <scope>NUCLEOTIDE SEQUENCE [LARGE SCALE GENOMIC DNA]</scope>
    <source>
        <strain evidence="2">cv. Shenzhen</strain>
        <tissue evidence="1">Stem</tissue>
    </source>
</reference>
<dbReference type="Proteomes" id="UP000236161">
    <property type="component" value="Unassembled WGS sequence"/>
</dbReference>